<feature type="compositionally biased region" description="Basic and acidic residues" evidence="1">
    <location>
        <begin position="69"/>
        <end position="79"/>
    </location>
</feature>
<evidence type="ECO:0000313" key="2">
    <source>
        <dbReference type="EMBL" id="KAJ8343600.1"/>
    </source>
</evidence>
<keyword evidence="3" id="KW-1185">Reference proteome</keyword>
<accession>A0A9Q1IL74</accession>
<evidence type="ECO:0000256" key="1">
    <source>
        <dbReference type="SAM" id="MobiDB-lite"/>
    </source>
</evidence>
<dbReference type="EMBL" id="JAINUF010000013">
    <property type="protein sequence ID" value="KAJ8343600.1"/>
    <property type="molecule type" value="Genomic_DNA"/>
</dbReference>
<protein>
    <submittedName>
        <fullName evidence="2">Uncharacterized protein</fullName>
    </submittedName>
</protein>
<organism evidence="2 3">
    <name type="scientific">Synaphobranchus kaupii</name>
    <name type="common">Kaup's arrowtooth eel</name>
    <dbReference type="NCBI Taxonomy" id="118154"/>
    <lineage>
        <taxon>Eukaryota</taxon>
        <taxon>Metazoa</taxon>
        <taxon>Chordata</taxon>
        <taxon>Craniata</taxon>
        <taxon>Vertebrata</taxon>
        <taxon>Euteleostomi</taxon>
        <taxon>Actinopterygii</taxon>
        <taxon>Neopterygii</taxon>
        <taxon>Teleostei</taxon>
        <taxon>Anguilliformes</taxon>
        <taxon>Synaphobranchidae</taxon>
        <taxon>Synaphobranchus</taxon>
    </lineage>
</organism>
<reference evidence="2" key="1">
    <citation type="journal article" date="2023" name="Science">
        <title>Genome structures resolve the early diversification of teleost fishes.</title>
        <authorList>
            <person name="Parey E."/>
            <person name="Louis A."/>
            <person name="Montfort J."/>
            <person name="Bouchez O."/>
            <person name="Roques C."/>
            <person name="Iampietro C."/>
            <person name="Lluch J."/>
            <person name="Castinel A."/>
            <person name="Donnadieu C."/>
            <person name="Desvignes T."/>
            <person name="Floi Bucao C."/>
            <person name="Jouanno E."/>
            <person name="Wen M."/>
            <person name="Mejri S."/>
            <person name="Dirks R."/>
            <person name="Jansen H."/>
            <person name="Henkel C."/>
            <person name="Chen W.J."/>
            <person name="Zahm M."/>
            <person name="Cabau C."/>
            <person name="Klopp C."/>
            <person name="Thompson A.W."/>
            <person name="Robinson-Rechavi M."/>
            <person name="Braasch I."/>
            <person name="Lecointre G."/>
            <person name="Bobe J."/>
            <person name="Postlethwait J.H."/>
            <person name="Berthelot C."/>
            <person name="Roest Crollius H."/>
            <person name="Guiguen Y."/>
        </authorList>
    </citation>
    <scope>NUCLEOTIDE SEQUENCE</scope>
    <source>
        <strain evidence="2">WJC10195</strain>
    </source>
</reference>
<dbReference type="AlphaFoldDB" id="A0A9Q1IL74"/>
<name>A0A9Q1IL74_SYNKA</name>
<comment type="caution">
    <text evidence="2">The sequence shown here is derived from an EMBL/GenBank/DDBJ whole genome shotgun (WGS) entry which is preliminary data.</text>
</comment>
<sequence>MARGQAGGYEARWCGRDDSRPPVQQSVGGVTADGAEKVMGACLRAVGGRGKTGAGPPGGEHHFIRAAREERSRSAEFTERSSQGLRDTKKRRAHEPVAVDEAGDS</sequence>
<proteinExistence type="predicted"/>
<gene>
    <name evidence="2" type="ORF">SKAU_G00309290</name>
</gene>
<evidence type="ECO:0000313" key="3">
    <source>
        <dbReference type="Proteomes" id="UP001152622"/>
    </source>
</evidence>
<feature type="region of interest" description="Disordered" evidence="1">
    <location>
        <begin position="1"/>
        <end position="32"/>
    </location>
</feature>
<dbReference type="Proteomes" id="UP001152622">
    <property type="component" value="Chromosome 13"/>
</dbReference>
<feature type="region of interest" description="Disordered" evidence="1">
    <location>
        <begin position="69"/>
        <end position="105"/>
    </location>
</feature>